<name>A0A8E1WBV5_9HYPH</name>
<dbReference type="RefSeq" id="WP_184768299.1">
    <property type="nucleotide sequence ID" value="NZ_JACHGI010000002.1"/>
</dbReference>
<dbReference type="AlphaFoldDB" id="A0A8E1WBV5"/>
<dbReference type="Proteomes" id="UP000532373">
    <property type="component" value="Unassembled WGS sequence"/>
</dbReference>
<organism evidence="1 2">
    <name type="scientific">Aminobacter carboxidus</name>
    <dbReference type="NCBI Taxonomy" id="376165"/>
    <lineage>
        <taxon>Bacteria</taxon>
        <taxon>Pseudomonadati</taxon>
        <taxon>Pseudomonadota</taxon>
        <taxon>Alphaproteobacteria</taxon>
        <taxon>Hyphomicrobiales</taxon>
        <taxon>Phyllobacteriaceae</taxon>
        <taxon>Aminobacter</taxon>
    </lineage>
</organism>
<reference evidence="1 2" key="1">
    <citation type="submission" date="2020-08" db="EMBL/GenBank/DDBJ databases">
        <title>Genomic Encyclopedia of Type Strains, Phase IV (KMG-IV): sequencing the most valuable type-strain genomes for metagenomic binning, comparative biology and taxonomic classification.</title>
        <authorList>
            <person name="Goeker M."/>
        </authorList>
    </citation>
    <scope>NUCLEOTIDE SEQUENCE [LARGE SCALE GENOMIC DNA]</scope>
    <source>
        <strain evidence="1 2">DSM 17454</strain>
    </source>
</reference>
<proteinExistence type="predicted"/>
<protein>
    <submittedName>
        <fullName evidence="1">Uncharacterized protein</fullName>
    </submittedName>
</protein>
<comment type="caution">
    <text evidence="1">The sequence shown here is derived from an EMBL/GenBank/DDBJ whole genome shotgun (WGS) entry which is preliminary data.</text>
</comment>
<dbReference type="EMBL" id="JACHGI010000002">
    <property type="protein sequence ID" value="MBB6465841.1"/>
    <property type="molecule type" value="Genomic_DNA"/>
</dbReference>
<sequence>MTSYLTGKTSEIANPPRIESIVSASEVIAKRFCTEYLASSNGKSGEFAFCIFGWCPYEERYKALQVSVRFLDREVAVVRDEHDLYLGKPILLGSGKADFERRITVIDTPWHPEPPKHIVEQMVDAGKGDVGGSLSIGIAHHRDGLFDFELASEHDILEPEGANRSYNGFDLDQEIGAIDRYVVGMLALPRLVSSI</sequence>
<accession>A0A8E1WBV5</accession>
<gene>
    <name evidence="1" type="ORF">HNQ96_001699</name>
</gene>
<evidence type="ECO:0000313" key="2">
    <source>
        <dbReference type="Proteomes" id="UP000532373"/>
    </source>
</evidence>
<evidence type="ECO:0000313" key="1">
    <source>
        <dbReference type="EMBL" id="MBB6465841.1"/>
    </source>
</evidence>